<accession>A0A0A8JBF8</accession>
<dbReference type="RefSeq" id="YP_009213052.1">
    <property type="nucleotide sequence ID" value="NC_028950.1"/>
</dbReference>
<evidence type="ECO:0000313" key="2">
    <source>
        <dbReference type="Proteomes" id="UP000203794"/>
    </source>
</evidence>
<evidence type="ECO:0000313" key="1">
    <source>
        <dbReference type="EMBL" id="BAQ02731.1"/>
    </source>
</evidence>
<keyword evidence="2" id="KW-1185">Reference proteome</keyword>
<organism evidence="1 2">
    <name type="scientific">Ralstonia phage RSL2</name>
    <dbReference type="NCBI Taxonomy" id="1585840"/>
    <lineage>
        <taxon>Viruses</taxon>
        <taxon>Duplodnaviria</taxon>
        <taxon>Heunggongvirae</taxon>
        <taxon>Uroviricota</taxon>
        <taxon>Caudoviricetes</taxon>
        <taxon>Chimalliviridae</taxon>
        <taxon>Chiangmaivirus</taxon>
        <taxon>Chiangmaivirus RSL2</taxon>
    </lineage>
</organism>
<dbReference type="GeneID" id="26639644"/>
<sequence>MSVKLSQVNIFRVDSVPAEMVQESAKYLINAYGEQTSDIRAVFQAGTSCADFTGAMHFPESTMDTNDLIFTEKTENLEEYYGRLVHAMFVQMDGTPVPPCSTINLFDKPNERLLFLAVAYPGLNVVYYEKTVNSNNVGYAIDMVSGIEGSKLANRMEPDWRQGNTHDLVMMAQMFGFPYDKVCDEVIIPPGRPQSSFMIGKTSGLQTLKIIHEMAGGH</sequence>
<proteinExistence type="predicted"/>
<dbReference type="KEGG" id="vg:26639644"/>
<dbReference type="EMBL" id="AP014693">
    <property type="protein sequence ID" value="BAQ02731.1"/>
    <property type="molecule type" value="Genomic_DNA"/>
</dbReference>
<name>A0A0A8JBF8_9CAUD</name>
<dbReference type="Proteomes" id="UP000203794">
    <property type="component" value="Segment"/>
</dbReference>
<protein>
    <submittedName>
        <fullName evidence="1">Uncharacterized protein</fullName>
    </submittedName>
</protein>
<reference evidence="1 2" key="1">
    <citation type="submission" date="2014-12" db="EMBL/GenBank/DDBJ databases">
        <title>Genome analysis of a novel jumbo phage RSL2 infecting the phytopathogen Ralstonia solanacearum.</title>
        <authorList>
            <person name="Kawasaki T."/>
            <person name="Fujie M."/>
            <person name="Chatchawankanphanich O."/>
            <person name="Ogata H."/>
            <person name="Yamada T."/>
        </authorList>
    </citation>
    <scope>NUCLEOTIDE SEQUENCE [LARGE SCALE GENOMIC DNA]</scope>
    <source>
        <strain evidence="1 2">RSL2</strain>
    </source>
</reference>